<evidence type="ECO:0000259" key="7">
    <source>
        <dbReference type="PROSITE" id="PS50003"/>
    </source>
</evidence>
<dbReference type="Pfam" id="PF00169">
    <property type="entry name" value="PH"/>
    <property type="match status" value="1"/>
</dbReference>
<dbReference type="PANTHER" id="PTHR10972">
    <property type="entry name" value="OXYSTEROL-BINDING PROTEIN-RELATED"/>
    <property type="match status" value="1"/>
</dbReference>
<dbReference type="SMART" id="SM00233">
    <property type="entry name" value="PH"/>
    <property type="match status" value="1"/>
</dbReference>
<dbReference type="WBParaSite" id="SRDH1_54820.12">
    <property type="protein sequence ID" value="SRDH1_54820.12"/>
    <property type="gene ID" value="SRDH1_54820"/>
</dbReference>
<accession>A0AA85FNM0</accession>
<dbReference type="Proteomes" id="UP000050792">
    <property type="component" value="Unassembled WGS sequence"/>
</dbReference>
<name>A0AA85FNM0_9TREM</name>
<comment type="similarity">
    <text evidence="1">Belongs to the OSBP family.</text>
</comment>
<dbReference type="SUPFAM" id="SSF144000">
    <property type="entry name" value="Oxysterol-binding protein-like"/>
    <property type="match status" value="1"/>
</dbReference>
<dbReference type="InterPro" id="IPR037239">
    <property type="entry name" value="OSBP_sf"/>
</dbReference>
<dbReference type="SUPFAM" id="SSF50729">
    <property type="entry name" value="PH domain-like"/>
    <property type="match status" value="1"/>
</dbReference>
<feature type="domain" description="PH" evidence="7">
    <location>
        <begin position="4"/>
        <end position="98"/>
    </location>
</feature>
<organism evidence="8 9">
    <name type="scientific">Schistosoma rodhaini</name>
    <dbReference type="NCBI Taxonomy" id="6188"/>
    <lineage>
        <taxon>Eukaryota</taxon>
        <taxon>Metazoa</taxon>
        <taxon>Spiralia</taxon>
        <taxon>Lophotrochozoa</taxon>
        <taxon>Platyhelminthes</taxon>
        <taxon>Trematoda</taxon>
        <taxon>Digenea</taxon>
        <taxon>Strigeidida</taxon>
        <taxon>Schistosomatoidea</taxon>
        <taxon>Schistosomatidae</taxon>
        <taxon>Schistosoma</taxon>
    </lineage>
</organism>
<dbReference type="GO" id="GO:0097038">
    <property type="term" value="C:perinuclear endoplasmic reticulum"/>
    <property type="evidence" value="ECO:0007669"/>
    <property type="project" value="TreeGrafter"/>
</dbReference>
<evidence type="ECO:0000313" key="9">
    <source>
        <dbReference type="WBParaSite" id="SRDH1_54820.12"/>
    </source>
</evidence>
<dbReference type="GO" id="GO:0005886">
    <property type="term" value="C:plasma membrane"/>
    <property type="evidence" value="ECO:0007669"/>
    <property type="project" value="TreeGrafter"/>
</dbReference>
<dbReference type="InterPro" id="IPR011993">
    <property type="entry name" value="PH-like_dom_sf"/>
</dbReference>
<dbReference type="AlphaFoldDB" id="A0AA85FNM0"/>
<feature type="coiled-coil region" evidence="6">
    <location>
        <begin position="350"/>
        <end position="377"/>
    </location>
</feature>
<keyword evidence="8" id="KW-1185">Reference proteome</keyword>
<dbReference type="InterPro" id="IPR000648">
    <property type="entry name" value="Oxysterol-bd"/>
</dbReference>
<keyword evidence="3" id="KW-0597">Phosphoprotein</keyword>
<keyword evidence="6" id="KW-0175">Coiled coil</keyword>
<keyword evidence="5" id="KW-0446">Lipid-binding</keyword>
<evidence type="ECO:0000256" key="5">
    <source>
        <dbReference type="ARBA" id="ARBA00023121"/>
    </source>
</evidence>
<evidence type="ECO:0000256" key="6">
    <source>
        <dbReference type="SAM" id="Coils"/>
    </source>
</evidence>
<dbReference type="Gene3D" id="2.40.160.120">
    <property type="match status" value="1"/>
</dbReference>
<dbReference type="GO" id="GO:0005829">
    <property type="term" value="C:cytosol"/>
    <property type="evidence" value="ECO:0007669"/>
    <property type="project" value="TreeGrafter"/>
</dbReference>
<protein>
    <recommendedName>
        <fullName evidence="7">PH domain-containing protein</fullName>
    </recommendedName>
</protein>
<dbReference type="Pfam" id="PF01237">
    <property type="entry name" value="Oxysterol_BP"/>
    <property type="match status" value="1"/>
</dbReference>
<evidence type="ECO:0000313" key="8">
    <source>
        <dbReference type="Proteomes" id="UP000050792"/>
    </source>
</evidence>
<evidence type="ECO:0000256" key="3">
    <source>
        <dbReference type="ARBA" id="ARBA00022553"/>
    </source>
</evidence>
<reference evidence="8" key="1">
    <citation type="submission" date="2022-06" db="EMBL/GenBank/DDBJ databases">
        <authorList>
            <person name="Berger JAMES D."/>
            <person name="Berger JAMES D."/>
        </authorList>
    </citation>
    <scope>NUCLEOTIDE SEQUENCE [LARGE SCALE GENOMIC DNA]</scope>
</reference>
<evidence type="ECO:0000256" key="4">
    <source>
        <dbReference type="ARBA" id="ARBA00023055"/>
    </source>
</evidence>
<dbReference type="GO" id="GO:0120009">
    <property type="term" value="P:intermembrane lipid transfer"/>
    <property type="evidence" value="ECO:0007669"/>
    <property type="project" value="UniProtKB-ARBA"/>
</dbReference>
<dbReference type="Gene3D" id="2.30.29.30">
    <property type="entry name" value="Pleckstrin-homology domain (PH domain)/Phosphotyrosine-binding domain (PTB)"/>
    <property type="match status" value="1"/>
</dbReference>
<dbReference type="InterPro" id="IPR001849">
    <property type="entry name" value="PH_domain"/>
</dbReference>
<dbReference type="PANTHER" id="PTHR10972:SF205">
    <property type="entry name" value="OXYSTEROL-BINDING PROTEIN 1"/>
    <property type="match status" value="1"/>
</dbReference>
<sequence>MSTAEPFAGWLYKWTNLIKGYKKRWFLIQDNLLSYYREPDAVGRHCRGTFDLTNAHLSVQDSGCSFILTESSGRKHHFKALSDEDKENWITALTDLISRSQVTHTEIESDYSSFNILRPDKENGCKRDSFRFTPKCRPKLDIKTTSLSVLPQPLANQAILLNNCQCASQSCSHDGLCNSTFNEKFRRIKIKHDLSKSDCRCVSDALISNSYSLPVSEQNVATNDLKMKSDTGRRLSRQYVFSIEDSNRLEVIEALRRRLHDHISNICSQVSNIESMLTSVSTELSSLLLQSRSFPLNSDDRFSASDLERRTTSLKLALLEHRNDAKEFYEASTEALHFLTGTYARFNRQLVLEQERCITLERTVEQLAKELRSLEMQLKYHIPMIVEDKNINPIHFEETKQTVKQSVEKTLSEENSDEFYDAMSNLDMTEQRHNDSLVSTNNQPMVQMPRTLNYNSSSLPNSDITRVSSASLRSLVNVEETSVSGSDLELPNGYTNRTNVFTSMSSDGYPNTYNKNSTTDQHNNTLKYGQVRKRRNAIPVSPKIALNLWGIIKNAIGKDLAKIPIPVNFNEPLSFLQRAVEDFTYSHLLDYASQTRDPVEQMAYVVAFSVSCYSSTAYRVGKPFNSLLGETYECDRTDDMGWRCISEQVVCPFIFCFGSFKVSHHPPGCSQYCESLRHKWKVWQDYFLSTKFRGKYLSISPKGTINLQFTDGSHYTWTKVTTVVHNLIVGTIWIDNYGDVTIENHKTGYSCNLQFIAHSYFNRGQSRRITGFVKNSTGLPVAVIQGTWDSYLEYQRLSIDKVPVGEPVLVWKPDPLPLNAADMYHFSRFAIELNEMEDGVAPTDSRRRPDQRLMEQGLWDQANEEKRRLEAKQRNKRHAWEKAVREGQTDEPLFTPVWFSPKQDVNGNLYHEYLGNYWESKERQDWLKCPDIY</sequence>
<keyword evidence="2" id="KW-0813">Transport</keyword>
<dbReference type="PROSITE" id="PS50003">
    <property type="entry name" value="PH_DOMAIN"/>
    <property type="match status" value="1"/>
</dbReference>
<evidence type="ECO:0000256" key="1">
    <source>
        <dbReference type="ARBA" id="ARBA00008842"/>
    </source>
</evidence>
<reference evidence="9" key="2">
    <citation type="submission" date="2023-11" db="UniProtKB">
        <authorList>
            <consortium name="WormBaseParasite"/>
        </authorList>
    </citation>
    <scope>IDENTIFICATION</scope>
</reference>
<keyword evidence="4" id="KW-0445">Lipid transport</keyword>
<dbReference type="GO" id="GO:0032934">
    <property type="term" value="F:sterol binding"/>
    <property type="evidence" value="ECO:0007669"/>
    <property type="project" value="TreeGrafter"/>
</dbReference>
<proteinExistence type="inferred from homology"/>
<dbReference type="FunFam" id="2.40.160.120:FF:000001">
    <property type="entry name" value="Oxysterol-binding protein"/>
    <property type="match status" value="1"/>
</dbReference>
<evidence type="ECO:0000256" key="2">
    <source>
        <dbReference type="ARBA" id="ARBA00022448"/>
    </source>
</evidence>